<dbReference type="Proteomes" id="UP000193427">
    <property type="component" value="Chromosome"/>
</dbReference>
<dbReference type="RefSeq" id="WP_085753842.1">
    <property type="nucleotide sequence ID" value="NZ_BSPR01000017.1"/>
</dbReference>
<name>A0A1W6LH28_9BURK</name>
<dbReference type="CDD" id="cd00293">
    <property type="entry name" value="USP-like"/>
    <property type="match status" value="1"/>
</dbReference>
<dbReference type="KEGG" id="rgu:A4W93_28490"/>
<sequence length="140" mass="15195">MKILIAADGSPYTRRVLDYLASHPEFIEGHQEYVVLHAVAAVPARAASSVSKELLDSYYDEEAERVFKPIRSFFKKQSLNADFVSKVGHAADVIGKVAKQGKFDLLIMGSRGHGAVASLLMGSVAVKVLGHCDTPVLLVR</sequence>
<dbReference type="InterPro" id="IPR006015">
    <property type="entry name" value="Universal_stress_UspA"/>
</dbReference>
<dbReference type="Pfam" id="PF00582">
    <property type="entry name" value="Usp"/>
    <property type="match status" value="1"/>
</dbReference>
<keyword evidence="3" id="KW-1185">Reference proteome</keyword>
<dbReference type="InterPro" id="IPR014729">
    <property type="entry name" value="Rossmann-like_a/b/a_fold"/>
</dbReference>
<dbReference type="SUPFAM" id="SSF52402">
    <property type="entry name" value="Adenine nucleotide alpha hydrolases-like"/>
    <property type="match status" value="1"/>
</dbReference>
<proteinExistence type="inferred from homology"/>
<accession>A0A1W6LH28</accession>
<evidence type="ECO:0000256" key="1">
    <source>
        <dbReference type="ARBA" id="ARBA00008791"/>
    </source>
</evidence>
<evidence type="ECO:0000313" key="2">
    <source>
        <dbReference type="EMBL" id="ARN23516.1"/>
    </source>
</evidence>
<protein>
    <submittedName>
        <fullName evidence="2">Universal stress protein UspA</fullName>
    </submittedName>
</protein>
<dbReference type="PRINTS" id="PR01438">
    <property type="entry name" value="UNVRSLSTRESS"/>
</dbReference>
<comment type="similarity">
    <text evidence="1">Belongs to the universal stress protein A family.</text>
</comment>
<dbReference type="PANTHER" id="PTHR46268">
    <property type="entry name" value="STRESS RESPONSE PROTEIN NHAX"/>
    <property type="match status" value="1"/>
</dbReference>
<dbReference type="STRING" id="946333.A4W93_28490"/>
<reference evidence="2 3" key="1">
    <citation type="submission" date="2016-04" db="EMBL/GenBank/DDBJ databases">
        <title>Complete genome sequence of natural rubber-degrading, novel Gram-negative bacterium, Rhizobacter gummiphilus strain NS21.</title>
        <authorList>
            <person name="Tabata M."/>
            <person name="Kasai D."/>
            <person name="Fukuda M."/>
        </authorList>
    </citation>
    <scope>NUCLEOTIDE SEQUENCE [LARGE SCALE GENOMIC DNA]</scope>
    <source>
        <strain evidence="2 3">NS21</strain>
    </source>
</reference>
<dbReference type="AlphaFoldDB" id="A0A1W6LH28"/>
<dbReference type="InterPro" id="IPR006016">
    <property type="entry name" value="UspA"/>
</dbReference>
<dbReference type="Gene3D" id="3.40.50.620">
    <property type="entry name" value="HUPs"/>
    <property type="match status" value="1"/>
</dbReference>
<dbReference type="PANTHER" id="PTHR46268:SF6">
    <property type="entry name" value="UNIVERSAL STRESS PROTEIN UP12"/>
    <property type="match status" value="1"/>
</dbReference>
<organism evidence="2 3">
    <name type="scientific">Piscinibacter gummiphilus</name>
    <dbReference type="NCBI Taxonomy" id="946333"/>
    <lineage>
        <taxon>Bacteria</taxon>
        <taxon>Pseudomonadati</taxon>
        <taxon>Pseudomonadota</taxon>
        <taxon>Betaproteobacteria</taxon>
        <taxon>Burkholderiales</taxon>
        <taxon>Sphaerotilaceae</taxon>
        <taxon>Piscinibacter</taxon>
    </lineage>
</organism>
<dbReference type="OrthoDB" id="9792500at2"/>
<gene>
    <name evidence="2" type="ORF">A4W93_28490</name>
</gene>
<dbReference type="EMBL" id="CP015118">
    <property type="protein sequence ID" value="ARN23516.1"/>
    <property type="molecule type" value="Genomic_DNA"/>
</dbReference>
<evidence type="ECO:0000313" key="3">
    <source>
        <dbReference type="Proteomes" id="UP000193427"/>
    </source>
</evidence>